<name>A0AC34QTA7_9BILA</name>
<sequence length="523" mass="58868">MSSDEYIDIELDEDSVKSIAPSNGVHIVGISNKAISNGIHSRYEVIDATSYLKREDSKTPTVLDGSLCLVCDGPANGIHFRAQSCAACNAFFRRSVAENRKYICGKDGDCEIHYSELFLCLHALEFTQLNFSEQRCLCRACRLKKCLDIGMDPLAVQPQRDAIGSKRKVEKKQKSKALKQSAVEATKTNVEIVADVPSKTQKKPEIEADVPEASSLSSACAYESTSLIYQYSASSSTVSEPKEYEDGAIIIECGNLIEEVLCSYQQLLERRRLLYCPRTLRDLLSGTVPTFRKETGFFGRDHFNAETANIIEFVRSIQPFAVFDIDNQLALIRNFCLPMTIIEKYYTTYRNGGHLTDTIYHQDYSCRDLNDVDSLQNCCGGGPFIKPTDDAMAEKTRRTMVEINVPYMRKALHDICLPMAAIEMTDVEIVALMLIILFDPNAPDLSAPAKRIVKAVRDRVYEDWFSIYTYNSIINAAEKVGNVVLLTSSIQEFAKIIPQNFHFVRVFGLFDYNELLDDLFSKE</sequence>
<proteinExistence type="predicted"/>
<evidence type="ECO:0000313" key="1">
    <source>
        <dbReference type="Proteomes" id="UP000887576"/>
    </source>
</evidence>
<accession>A0AC34QTA7</accession>
<dbReference type="WBParaSite" id="JU765_v2.g19077.t1">
    <property type="protein sequence ID" value="JU765_v2.g19077.t1"/>
    <property type="gene ID" value="JU765_v2.g19077"/>
</dbReference>
<evidence type="ECO:0000313" key="2">
    <source>
        <dbReference type="WBParaSite" id="JU765_v2.g19077.t1"/>
    </source>
</evidence>
<dbReference type="Proteomes" id="UP000887576">
    <property type="component" value="Unplaced"/>
</dbReference>
<organism evidence="1 2">
    <name type="scientific">Panagrolaimus sp. JU765</name>
    <dbReference type="NCBI Taxonomy" id="591449"/>
    <lineage>
        <taxon>Eukaryota</taxon>
        <taxon>Metazoa</taxon>
        <taxon>Ecdysozoa</taxon>
        <taxon>Nematoda</taxon>
        <taxon>Chromadorea</taxon>
        <taxon>Rhabditida</taxon>
        <taxon>Tylenchina</taxon>
        <taxon>Panagrolaimomorpha</taxon>
        <taxon>Panagrolaimoidea</taxon>
        <taxon>Panagrolaimidae</taxon>
        <taxon>Panagrolaimus</taxon>
    </lineage>
</organism>
<protein>
    <submittedName>
        <fullName evidence="2">Ecdysone receptor</fullName>
    </submittedName>
</protein>
<reference evidence="2" key="1">
    <citation type="submission" date="2022-11" db="UniProtKB">
        <authorList>
            <consortium name="WormBaseParasite"/>
        </authorList>
    </citation>
    <scope>IDENTIFICATION</scope>
</reference>